<feature type="domain" description="Transposase IS204/IS1001/IS1096/IS1165 DDE" evidence="1">
    <location>
        <begin position="398"/>
        <end position="512"/>
    </location>
</feature>
<dbReference type="PANTHER" id="PTHR33498:SF1">
    <property type="entry name" value="TRANSPOSASE FOR INSERTION SEQUENCE ELEMENT IS1557"/>
    <property type="match status" value="1"/>
</dbReference>
<name>A0ABS1D2R4_9PROT</name>
<reference evidence="3 4" key="1">
    <citation type="journal article" date="2020" name="Microorganisms">
        <title>Osmotic Adaptation and Compatible Solute Biosynthesis of Phototrophic Bacteria as Revealed from Genome Analyses.</title>
        <authorList>
            <person name="Imhoff J.F."/>
            <person name="Rahn T."/>
            <person name="Kunzel S."/>
            <person name="Keller A."/>
            <person name="Neulinger S.C."/>
        </authorList>
    </citation>
    <scope>NUCLEOTIDE SEQUENCE [LARGE SCALE GENOMIC DNA]</scope>
    <source>
        <strain evidence="3 4">DSM 15382</strain>
    </source>
</reference>
<dbReference type="Pfam" id="PF01610">
    <property type="entry name" value="DDE_Tnp_ISL3"/>
    <property type="match status" value="2"/>
</dbReference>
<organism evidence="3 4">
    <name type="scientific">Paracraurococcus ruber</name>
    <dbReference type="NCBI Taxonomy" id="77675"/>
    <lineage>
        <taxon>Bacteria</taxon>
        <taxon>Pseudomonadati</taxon>
        <taxon>Pseudomonadota</taxon>
        <taxon>Alphaproteobacteria</taxon>
        <taxon>Acetobacterales</taxon>
        <taxon>Roseomonadaceae</taxon>
        <taxon>Paracraurococcus</taxon>
    </lineage>
</organism>
<dbReference type="Pfam" id="PF14690">
    <property type="entry name" value="Zn_ribbon_ISL3"/>
    <property type="match status" value="1"/>
</dbReference>
<dbReference type="NCBIfam" id="NF033550">
    <property type="entry name" value="transpos_ISL3"/>
    <property type="match status" value="1"/>
</dbReference>
<keyword evidence="4" id="KW-1185">Reference proteome</keyword>
<evidence type="ECO:0000313" key="4">
    <source>
        <dbReference type="Proteomes" id="UP000697995"/>
    </source>
</evidence>
<dbReference type="InterPro" id="IPR047951">
    <property type="entry name" value="Transpos_ISL3"/>
</dbReference>
<proteinExistence type="predicted"/>
<dbReference type="PANTHER" id="PTHR33498">
    <property type="entry name" value="TRANSPOSASE FOR INSERTION SEQUENCE ELEMENT IS1557"/>
    <property type="match status" value="1"/>
</dbReference>
<dbReference type="EMBL" id="NRSG01000255">
    <property type="protein sequence ID" value="MBK1661133.1"/>
    <property type="molecule type" value="Genomic_DNA"/>
</dbReference>
<dbReference type="InterPro" id="IPR002560">
    <property type="entry name" value="Transposase_DDE"/>
</dbReference>
<evidence type="ECO:0000313" key="3">
    <source>
        <dbReference type="EMBL" id="MBK1661133.1"/>
    </source>
</evidence>
<gene>
    <name evidence="3" type="ORF">CKO45_23245</name>
</gene>
<feature type="domain" description="Transposase IS204/IS1001/IS1096/IS1165 zinc-finger" evidence="2">
    <location>
        <begin position="37"/>
        <end position="78"/>
    </location>
</feature>
<dbReference type="InterPro" id="IPR029261">
    <property type="entry name" value="Transposase_Znf"/>
</dbReference>
<dbReference type="Proteomes" id="UP000697995">
    <property type="component" value="Unassembled WGS sequence"/>
</dbReference>
<protein>
    <submittedName>
        <fullName evidence="3">Transposase</fullName>
    </submittedName>
</protein>
<dbReference type="RefSeq" id="WP_133222264.1">
    <property type="nucleotide sequence ID" value="NZ_NRSG01000255.1"/>
</dbReference>
<evidence type="ECO:0000259" key="1">
    <source>
        <dbReference type="Pfam" id="PF01610"/>
    </source>
</evidence>
<accession>A0ABS1D2R4</accession>
<feature type="domain" description="Transposase IS204/IS1001/IS1096/IS1165 DDE" evidence="1">
    <location>
        <begin position="157"/>
        <end position="304"/>
    </location>
</feature>
<sequence>MPLLDPRSLLPAGLVVDAVEAGTDRIIISAHPAVTVSACPTCGGLSRRVHSRYQRQLLDLPSHGRAVELHLQARRFRCVTAKCPRRTFAEPLPAEVGRRSGQRTARLDGLVQHLGLALGGRPGAGLAGRLMLPVSRDTLLRVVRRLAPGKAGPVQVVGIDEWAWRRRQRYGTILCDLERRCIVDLLPDRDQATVTAWLRAHPEVEVVARDRAGGFAGAVRQAAPTAIQVADRWHLMENASAAFLDAVRADLTAIRRALSSGTVNPDLLSAAERAQYESYLRRREANDTIRAMAAAGTPIKEIVRRTGRSRKLVRAALRHAEDEVFRSRASNLDPWLPRLQAMWDGGCRNAAELRRRLGDEGFGGCLRIVTEWATRRRRSEAPDGGAVGRVPPTRIMARAMLATRDGLTRAEALMVAAIEGAVPALTTARDLVERFHRMLRSGTSARLPDWIKEAKASSIASFGRGIADDHAAVRAALTETWSNGVTEGSITKLKLVRRQMYGRGKLDLLRARLVAPQAAM</sequence>
<evidence type="ECO:0000259" key="2">
    <source>
        <dbReference type="Pfam" id="PF14690"/>
    </source>
</evidence>
<comment type="caution">
    <text evidence="3">The sequence shown here is derived from an EMBL/GenBank/DDBJ whole genome shotgun (WGS) entry which is preliminary data.</text>
</comment>